<dbReference type="GO" id="GO:0005829">
    <property type="term" value="C:cytosol"/>
    <property type="evidence" value="ECO:0007669"/>
    <property type="project" value="TreeGrafter"/>
</dbReference>
<dbReference type="FunFam" id="3.40.980.10:FF:000006">
    <property type="entry name" value="Molybdenum cofactor biosynthesis protein B"/>
    <property type="match status" value="1"/>
</dbReference>
<dbReference type="PANTHER" id="PTHR43232">
    <property type="entry name" value="MOLYBDENUM COFACTOR BIOSYNTHESIS PROTEIN B"/>
    <property type="match status" value="1"/>
</dbReference>
<evidence type="ECO:0000256" key="4">
    <source>
        <dbReference type="ARBA" id="ARBA00015262"/>
    </source>
</evidence>
<dbReference type="RefSeq" id="WP_011195741.1">
    <property type="nucleotide sequence ID" value="NZ_JACSIR010000149.1"/>
</dbReference>
<dbReference type="InterPro" id="IPR036425">
    <property type="entry name" value="MoaB/Mog-like_dom_sf"/>
</dbReference>
<comment type="similarity">
    <text evidence="3 6">Belongs to the MoaB/Mog family.</text>
</comment>
<evidence type="ECO:0000259" key="7">
    <source>
        <dbReference type="SMART" id="SM00852"/>
    </source>
</evidence>
<dbReference type="PANTHER" id="PTHR43232:SF2">
    <property type="entry name" value="MOLYBDENUM COFACTOR BIOSYNTHESIS PROTEIN B"/>
    <property type="match status" value="1"/>
</dbReference>
<keyword evidence="5 6" id="KW-0501">Molybdenum cofactor biosynthesis</keyword>
<gene>
    <name evidence="8" type="ORF">CWE10_09785</name>
</gene>
<dbReference type="AlphaFoldDB" id="A0A953IBU5"/>
<dbReference type="NCBIfam" id="TIGR00177">
    <property type="entry name" value="molyb_syn"/>
    <property type="match status" value="1"/>
</dbReference>
<organism evidence="8 9">
    <name type="scientific">Symbiobacterium thermophilum</name>
    <dbReference type="NCBI Taxonomy" id="2734"/>
    <lineage>
        <taxon>Bacteria</taxon>
        <taxon>Bacillati</taxon>
        <taxon>Bacillota</taxon>
        <taxon>Clostridia</taxon>
        <taxon>Eubacteriales</taxon>
        <taxon>Symbiobacteriaceae</taxon>
        <taxon>Symbiobacterium</taxon>
    </lineage>
</organism>
<comment type="caution">
    <text evidence="8">The sequence shown here is derived from an EMBL/GenBank/DDBJ whole genome shotgun (WGS) entry which is preliminary data.</text>
</comment>
<comment type="function">
    <text evidence="1 6">May be involved in the biosynthesis of molybdopterin.</text>
</comment>
<dbReference type="OMA" id="RPCNLAQ"/>
<dbReference type="EMBL" id="PIUK01000084">
    <property type="protein sequence ID" value="MBY6276489.1"/>
    <property type="molecule type" value="Genomic_DNA"/>
</dbReference>
<feature type="domain" description="MoaB/Mog" evidence="7">
    <location>
        <begin position="20"/>
        <end position="162"/>
    </location>
</feature>
<dbReference type="GO" id="GO:0006777">
    <property type="term" value="P:Mo-molybdopterin cofactor biosynthetic process"/>
    <property type="evidence" value="ECO:0007669"/>
    <property type="project" value="UniProtKB-UniRule"/>
</dbReference>
<proteinExistence type="inferred from homology"/>
<dbReference type="CDD" id="cd00886">
    <property type="entry name" value="MogA_MoaB"/>
    <property type="match status" value="1"/>
</dbReference>
<dbReference type="InterPro" id="IPR001453">
    <property type="entry name" value="MoaB/Mog_dom"/>
</dbReference>
<sequence length="169" mass="18299">MGVHDHKEEAARAVGQLTAGIVTVSDTRTAETDESGQLLRELLTGAGHRVEAYAIVPDEVEAIRSAVVRFAERVDFVVVNGGTGMTPRDVTIEACRPLFSKELEGFGELFRMLSYQEIGSAAVMSRAAAGAVGRVMLFCLPGSKGAVRLATERLILPEIRHLVSHIRKR</sequence>
<dbReference type="SMART" id="SM00852">
    <property type="entry name" value="MoCF_biosynth"/>
    <property type="match status" value="1"/>
</dbReference>
<comment type="pathway">
    <text evidence="2 6">Cofactor biosynthesis; molybdopterin biosynthesis.</text>
</comment>
<evidence type="ECO:0000313" key="9">
    <source>
        <dbReference type="Proteomes" id="UP000732377"/>
    </source>
</evidence>
<dbReference type="Proteomes" id="UP000732377">
    <property type="component" value="Unassembled WGS sequence"/>
</dbReference>
<dbReference type="InterPro" id="IPR012245">
    <property type="entry name" value="MoaB"/>
</dbReference>
<dbReference type="Gene3D" id="3.40.980.10">
    <property type="entry name" value="MoaB/Mog-like domain"/>
    <property type="match status" value="1"/>
</dbReference>
<name>A0A953IBU5_SYMTR</name>
<evidence type="ECO:0000313" key="8">
    <source>
        <dbReference type="EMBL" id="MBY6276489.1"/>
    </source>
</evidence>
<protein>
    <recommendedName>
        <fullName evidence="4 6">Molybdenum cofactor biosynthesis protein B</fullName>
    </recommendedName>
</protein>
<dbReference type="Pfam" id="PF00994">
    <property type="entry name" value="MoCF_biosynth"/>
    <property type="match status" value="1"/>
</dbReference>
<evidence type="ECO:0000256" key="6">
    <source>
        <dbReference type="PIRNR" id="PIRNR006443"/>
    </source>
</evidence>
<accession>A0A953IBU5</accession>
<evidence type="ECO:0000256" key="2">
    <source>
        <dbReference type="ARBA" id="ARBA00005046"/>
    </source>
</evidence>
<reference evidence="8" key="1">
    <citation type="submission" date="2017-11" db="EMBL/GenBank/DDBJ databases">
        <title>Three new genomes from thermophilic consortium.</title>
        <authorList>
            <person name="Quaggio R."/>
            <person name="Amgarten D."/>
            <person name="Setubal J.C."/>
        </authorList>
    </citation>
    <scope>NUCLEOTIDE SEQUENCE</scope>
    <source>
        <strain evidence="8">ZCTH01-B2</strain>
    </source>
</reference>
<evidence type="ECO:0000256" key="5">
    <source>
        <dbReference type="ARBA" id="ARBA00023150"/>
    </source>
</evidence>
<evidence type="ECO:0000256" key="3">
    <source>
        <dbReference type="ARBA" id="ARBA00006112"/>
    </source>
</evidence>
<dbReference type="PIRSF" id="PIRSF006443">
    <property type="entry name" value="MoaB"/>
    <property type="match status" value="1"/>
</dbReference>
<evidence type="ECO:0000256" key="1">
    <source>
        <dbReference type="ARBA" id="ARBA00003487"/>
    </source>
</evidence>
<dbReference type="SUPFAM" id="SSF53218">
    <property type="entry name" value="Molybdenum cofactor biosynthesis proteins"/>
    <property type="match status" value="1"/>
</dbReference>